<evidence type="ECO:0000256" key="1">
    <source>
        <dbReference type="ARBA" id="ARBA00004141"/>
    </source>
</evidence>
<dbReference type="EMBL" id="LFJN01000001">
    <property type="protein sequence ID" value="KPI45402.1"/>
    <property type="molecule type" value="Genomic_DNA"/>
</dbReference>
<evidence type="ECO:0000313" key="7">
    <source>
        <dbReference type="EMBL" id="KPI45402.1"/>
    </source>
</evidence>
<dbReference type="InterPro" id="IPR011701">
    <property type="entry name" value="MFS"/>
</dbReference>
<feature type="transmembrane region" description="Helical" evidence="6">
    <location>
        <begin position="183"/>
        <end position="201"/>
    </location>
</feature>
<name>A0A0N1P2E9_9EURO</name>
<comment type="caution">
    <text evidence="7">The sequence shown here is derived from an EMBL/GenBank/DDBJ whole genome shotgun (WGS) entry which is preliminary data.</text>
</comment>
<protein>
    <submittedName>
        <fullName evidence="7">Putative MFS-type transporter</fullName>
    </submittedName>
</protein>
<dbReference type="RefSeq" id="XP_018005365.1">
    <property type="nucleotide sequence ID" value="XM_018143599.1"/>
</dbReference>
<dbReference type="GO" id="GO:0005886">
    <property type="term" value="C:plasma membrane"/>
    <property type="evidence" value="ECO:0007669"/>
    <property type="project" value="TreeGrafter"/>
</dbReference>
<feature type="transmembrane region" description="Helical" evidence="6">
    <location>
        <begin position="147"/>
        <end position="171"/>
    </location>
</feature>
<evidence type="ECO:0000256" key="3">
    <source>
        <dbReference type="ARBA" id="ARBA00022989"/>
    </source>
</evidence>
<feature type="transmembrane region" description="Helical" evidence="6">
    <location>
        <begin position="118"/>
        <end position="135"/>
    </location>
</feature>
<feature type="transmembrane region" description="Helical" evidence="6">
    <location>
        <begin position="418"/>
        <end position="442"/>
    </location>
</feature>
<feature type="transmembrane region" description="Helical" evidence="6">
    <location>
        <begin position="213"/>
        <end position="232"/>
    </location>
</feature>
<dbReference type="GO" id="GO:0022857">
    <property type="term" value="F:transmembrane transporter activity"/>
    <property type="evidence" value="ECO:0007669"/>
    <property type="project" value="InterPro"/>
</dbReference>
<proteinExistence type="predicted"/>
<feature type="transmembrane region" description="Helical" evidence="6">
    <location>
        <begin position="51"/>
        <end position="68"/>
    </location>
</feature>
<dbReference type="GeneID" id="28735468"/>
<dbReference type="Proteomes" id="UP000038010">
    <property type="component" value="Unassembled WGS sequence"/>
</dbReference>
<feature type="transmembrane region" description="Helical" evidence="6">
    <location>
        <begin position="352"/>
        <end position="370"/>
    </location>
</feature>
<evidence type="ECO:0000256" key="6">
    <source>
        <dbReference type="SAM" id="Phobius"/>
    </source>
</evidence>
<organism evidence="7 8">
    <name type="scientific">Cyphellophora attinorum</name>
    <dbReference type="NCBI Taxonomy" id="1664694"/>
    <lineage>
        <taxon>Eukaryota</taxon>
        <taxon>Fungi</taxon>
        <taxon>Dikarya</taxon>
        <taxon>Ascomycota</taxon>
        <taxon>Pezizomycotina</taxon>
        <taxon>Eurotiomycetes</taxon>
        <taxon>Chaetothyriomycetidae</taxon>
        <taxon>Chaetothyriales</taxon>
        <taxon>Cyphellophoraceae</taxon>
        <taxon>Cyphellophora</taxon>
    </lineage>
</organism>
<keyword evidence="8" id="KW-1185">Reference proteome</keyword>
<dbReference type="STRING" id="1664694.A0A0N1P2E9"/>
<feature type="transmembrane region" description="Helical" evidence="6">
    <location>
        <begin position="454"/>
        <end position="473"/>
    </location>
</feature>
<keyword evidence="2 6" id="KW-0812">Transmembrane</keyword>
<keyword evidence="4 6" id="KW-0472">Membrane</keyword>
<accession>A0A0N1P2E9</accession>
<evidence type="ECO:0000256" key="2">
    <source>
        <dbReference type="ARBA" id="ARBA00022692"/>
    </source>
</evidence>
<evidence type="ECO:0000256" key="4">
    <source>
        <dbReference type="ARBA" id="ARBA00023136"/>
    </source>
</evidence>
<evidence type="ECO:0000313" key="8">
    <source>
        <dbReference type="Proteomes" id="UP000038010"/>
    </source>
</evidence>
<dbReference type="Gene3D" id="1.20.1250.20">
    <property type="entry name" value="MFS general substrate transporter like domains"/>
    <property type="match status" value="1"/>
</dbReference>
<feature type="transmembrane region" description="Helical" evidence="6">
    <location>
        <begin position="391"/>
        <end position="412"/>
    </location>
</feature>
<comment type="subcellular location">
    <subcellularLocation>
        <location evidence="1">Membrane</location>
        <topology evidence="1">Multi-pass membrane protein</topology>
    </subcellularLocation>
</comment>
<reference evidence="7 8" key="1">
    <citation type="submission" date="2015-06" db="EMBL/GenBank/DDBJ databases">
        <title>Draft genome of the ant-associated black yeast Phialophora attae CBS 131958.</title>
        <authorList>
            <person name="Moreno L.F."/>
            <person name="Stielow B.J."/>
            <person name="de Hoog S."/>
            <person name="Vicente V.A."/>
            <person name="Weiss V.A."/>
            <person name="de Vries M."/>
            <person name="Cruz L.M."/>
            <person name="Souza E.M."/>
        </authorList>
    </citation>
    <scope>NUCLEOTIDE SEQUENCE [LARGE SCALE GENOMIC DNA]</scope>
    <source>
        <strain evidence="7 8">CBS 131958</strain>
    </source>
</reference>
<dbReference type="AlphaFoldDB" id="A0A0N1P2E9"/>
<dbReference type="VEuPathDB" id="FungiDB:AB675_353"/>
<dbReference type="InterPro" id="IPR036259">
    <property type="entry name" value="MFS_trans_sf"/>
</dbReference>
<feature type="transmembrane region" description="Helical" evidence="6">
    <location>
        <begin position="88"/>
        <end position="111"/>
    </location>
</feature>
<dbReference type="SUPFAM" id="SSF103473">
    <property type="entry name" value="MFS general substrate transporter"/>
    <property type="match status" value="1"/>
</dbReference>
<dbReference type="PANTHER" id="PTHR23502:SF50">
    <property type="entry name" value="TRANSPORTER, PUTATIVE (AFU_ORTHOLOGUE AFUA_5G00430)-RELATED"/>
    <property type="match status" value="1"/>
</dbReference>
<keyword evidence="3 6" id="KW-1133">Transmembrane helix</keyword>
<evidence type="ECO:0000256" key="5">
    <source>
        <dbReference type="SAM" id="MobiDB-lite"/>
    </source>
</evidence>
<feature type="region of interest" description="Disordered" evidence="5">
    <location>
        <begin position="253"/>
        <end position="277"/>
    </location>
</feature>
<dbReference type="Pfam" id="PF07690">
    <property type="entry name" value="MFS_1"/>
    <property type="match status" value="1"/>
</dbReference>
<gene>
    <name evidence="7" type="ORF">AB675_353</name>
</gene>
<dbReference type="PANTHER" id="PTHR23502">
    <property type="entry name" value="MAJOR FACILITATOR SUPERFAMILY"/>
    <property type="match status" value="1"/>
</dbReference>
<feature type="transmembrane region" description="Helical" evidence="6">
    <location>
        <begin position="485"/>
        <end position="504"/>
    </location>
</feature>
<feature type="transmembrane region" description="Helical" evidence="6">
    <location>
        <begin position="314"/>
        <end position="332"/>
    </location>
</feature>
<sequence length="532" mass="59258">MATYTDESGYQFAPGTVVLEDLARAKDQLVLQPPPSSDPNDPLNWSKKRKIVNYGLVCYYVLWTFVQLDIGFTAWGPIIEEYNLSIDILNASAAVNYGGLAIGCIFFIPFVHKYGRRPLYIFSVLVQFFSCIWQAKVDGSTNVAGGSLIGANILSGLGGAISETIVQITIADIFFVHQHATMNGWYLVFTTTGAFLGPVASGYVADSQGWRWMWWWCTIFIGLNLIAVICFYEETKYKPTFVGRHPTDVPITQGARNASLDGPDASKQPQDLKEAESGSVERTVSFIDTTIPMRTYKERLALVTKTEGPILHHFYQPIIVLFTFPAVTYTALTYAHPCDLRNHDLHGVGLMNLPPFIGSIFGFFIGGWLNDYSAKWLSKRNKGIFEPEMRLWLALPAALFIPAGILMFGIGLARGDHWIILAIAYALWGFGFVVATDIALAYTTDCYQDIVGDALVGIIFCRNVFSVIVLFVLTPWVNGMGIQNLHILTACILFAVLLLPLGLLKWGKAFRVRTAEKYKEMAERQPTSRTFL</sequence>
<dbReference type="OrthoDB" id="5215911at2759"/>